<dbReference type="EMBL" id="SNZE01000005">
    <property type="protein sequence ID" value="TDR32190.1"/>
    <property type="molecule type" value="Genomic_DNA"/>
</dbReference>
<dbReference type="Gene3D" id="1.20.1530.20">
    <property type="match status" value="1"/>
</dbReference>
<feature type="transmembrane region" description="Helical" evidence="1">
    <location>
        <begin position="194"/>
        <end position="212"/>
    </location>
</feature>
<evidence type="ECO:0000313" key="3">
    <source>
        <dbReference type="Proteomes" id="UP000294480"/>
    </source>
</evidence>
<comment type="caution">
    <text evidence="2">The sequence shown here is derived from an EMBL/GenBank/DDBJ whole genome shotgun (WGS) entry which is preliminary data.</text>
</comment>
<proteinExistence type="predicted"/>
<name>A0A4R6Y9Q7_9BURK</name>
<feature type="transmembrane region" description="Helical" evidence="1">
    <location>
        <begin position="96"/>
        <end position="120"/>
    </location>
</feature>
<feature type="transmembrane region" description="Helical" evidence="1">
    <location>
        <begin position="255"/>
        <end position="276"/>
    </location>
</feature>
<protein>
    <submittedName>
        <fullName evidence="2">BASS family bile acid:Na+ symporter</fullName>
    </submittedName>
</protein>
<gene>
    <name evidence="2" type="ORF">DFR44_10577</name>
</gene>
<evidence type="ECO:0000313" key="2">
    <source>
        <dbReference type="EMBL" id="TDR32190.1"/>
    </source>
</evidence>
<feature type="transmembrane region" description="Helical" evidence="1">
    <location>
        <begin position="317"/>
        <end position="336"/>
    </location>
</feature>
<dbReference type="Proteomes" id="UP000294480">
    <property type="component" value="Unassembled WGS sequence"/>
</dbReference>
<dbReference type="AlphaFoldDB" id="A0A4R6Y9Q7"/>
<sequence>MPRLQSWLFLQLKQVDARYNAQLHNFLFKHMSSFSPLHLINKHAAIAMILASVLGFAFPDEANMLLSHLPQVLFFLMFFTLIGINQPKLVRMLSRYDTWSYAVWHSLGLTALLVSLAYLAGERGEMLLAIAAVMATGSLFGAPAIIRSMGFSPMYAMALTIATTLVMPVVLFVNLYCFQTGDVHLDWALYIERLLIFIVGPMALSALVHRVFSETQLHHVHQQLSKITILLVMAFPFGLVGAYRHLFDSQPLRALSMLGLGVCLVVVPYVLSFYASRQFYRFDIEHSVSAAVSSGARNLLLTYTIAAPFVGVEFMPLAGAMQLPIYALPLLTKWWLAKMHKVAA</sequence>
<feature type="transmembrane region" description="Helical" evidence="1">
    <location>
        <begin position="153"/>
        <end position="174"/>
    </location>
</feature>
<feature type="transmembrane region" description="Helical" evidence="1">
    <location>
        <begin position="126"/>
        <end position="146"/>
    </location>
</feature>
<keyword evidence="3" id="KW-1185">Reference proteome</keyword>
<accession>A0A4R6Y9Q7</accession>
<feature type="transmembrane region" description="Helical" evidence="1">
    <location>
        <begin position="39"/>
        <end position="58"/>
    </location>
</feature>
<feature type="transmembrane region" description="Helical" evidence="1">
    <location>
        <begin position="64"/>
        <end position="84"/>
    </location>
</feature>
<keyword evidence="1" id="KW-1133">Transmembrane helix</keyword>
<dbReference type="InterPro" id="IPR038770">
    <property type="entry name" value="Na+/solute_symporter_sf"/>
</dbReference>
<evidence type="ECO:0000256" key="1">
    <source>
        <dbReference type="SAM" id="Phobius"/>
    </source>
</evidence>
<reference evidence="2 3" key="1">
    <citation type="submission" date="2019-03" db="EMBL/GenBank/DDBJ databases">
        <title>Genomic Encyclopedia of Type Strains, Phase IV (KMG-IV): sequencing the most valuable type-strain genomes for metagenomic binning, comparative biology and taxonomic classification.</title>
        <authorList>
            <person name="Goeker M."/>
        </authorList>
    </citation>
    <scope>NUCLEOTIDE SEQUENCE [LARGE SCALE GENOMIC DNA]</scope>
    <source>
        <strain evidence="2 3">DSM 102852</strain>
    </source>
</reference>
<organism evidence="2 3">
    <name type="scientific">Hydromonas duriensis</name>
    <dbReference type="NCBI Taxonomy" id="1527608"/>
    <lineage>
        <taxon>Bacteria</taxon>
        <taxon>Pseudomonadati</taxon>
        <taxon>Pseudomonadota</taxon>
        <taxon>Betaproteobacteria</taxon>
        <taxon>Burkholderiales</taxon>
        <taxon>Burkholderiaceae</taxon>
        <taxon>Hydromonas</taxon>
    </lineage>
</organism>
<keyword evidence="1" id="KW-0812">Transmembrane</keyword>
<feature type="transmembrane region" description="Helical" evidence="1">
    <location>
        <begin position="224"/>
        <end position="243"/>
    </location>
</feature>
<keyword evidence="1" id="KW-0472">Membrane</keyword>